<dbReference type="PANTHER" id="PTHR43781:SF1">
    <property type="entry name" value="SACCHAROPINE DEHYDROGENASE"/>
    <property type="match status" value="1"/>
</dbReference>
<dbReference type="SUPFAM" id="SSF51735">
    <property type="entry name" value="NAD(P)-binding Rossmann-fold domains"/>
    <property type="match status" value="1"/>
</dbReference>
<protein>
    <submittedName>
        <fullName evidence="2">Saccharopine dehydrogenase NADP-binding domain-containing protein</fullName>
    </submittedName>
</protein>
<dbReference type="KEGG" id="daur:Daura_43830"/>
<sequence>MTWMVYGANGYSGSLLARLAVSRGERPVLAGRSAAVAGLAAELGLPHRTFPLSKPDLTGVTAVVNCAGPFAATARPLVETCITTGVHYLDITGELDVFDWMFAQSSRAVTAGVVLLTGAGFDVVPTDCLAATLAAALPGAVTLELAFDAPGGLSRGTARTSLAEAASGGRRRVDGRLVATPFGTPSRTVPFPSGPRKVGATRWGDLVTAYHSTGIPNITVYMRLPRNAGSPLVRLLRLRPLRAAAQALIPSGGPSTTRRAGTGCEVWGEVTDAAGNTRTATLTGPNAYALTADASLRAVQRVLAGGIAPGTHTPATALGASFAETLDGVTVTTPH</sequence>
<dbReference type="InterPro" id="IPR036291">
    <property type="entry name" value="NAD(P)-bd_dom_sf"/>
</dbReference>
<reference evidence="2" key="1">
    <citation type="submission" date="2021-04" db="EMBL/GenBank/DDBJ databases">
        <title>Dactylosporangium aurantiacum NRRL B-8018 full assembly.</title>
        <authorList>
            <person name="Hartkoorn R.C."/>
            <person name="Beaudoing E."/>
            <person name="Hot D."/>
        </authorList>
    </citation>
    <scope>NUCLEOTIDE SEQUENCE</scope>
    <source>
        <strain evidence="2">NRRL B-8018</strain>
    </source>
</reference>
<dbReference type="PANTHER" id="PTHR43781">
    <property type="entry name" value="SACCHAROPINE DEHYDROGENASE"/>
    <property type="match status" value="1"/>
</dbReference>
<proteinExistence type="predicted"/>
<evidence type="ECO:0000313" key="3">
    <source>
        <dbReference type="Proteomes" id="UP001058003"/>
    </source>
</evidence>
<organism evidence="2 3">
    <name type="scientific">Dactylosporangium aurantiacum</name>
    <dbReference type="NCBI Taxonomy" id="35754"/>
    <lineage>
        <taxon>Bacteria</taxon>
        <taxon>Bacillati</taxon>
        <taxon>Actinomycetota</taxon>
        <taxon>Actinomycetes</taxon>
        <taxon>Micromonosporales</taxon>
        <taxon>Micromonosporaceae</taxon>
        <taxon>Dactylosporangium</taxon>
    </lineage>
</organism>
<accession>A0A9Q9IHC3</accession>
<dbReference type="AlphaFoldDB" id="A0A9Q9IHC3"/>
<dbReference type="Proteomes" id="UP001058003">
    <property type="component" value="Chromosome"/>
</dbReference>
<name>A0A9Q9IHC3_9ACTN</name>
<gene>
    <name evidence="2" type="ORF">Daura_43830</name>
</gene>
<evidence type="ECO:0000259" key="1">
    <source>
        <dbReference type="Pfam" id="PF03435"/>
    </source>
</evidence>
<dbReference type="Gene3D" id="3.40.50.720">
    <property type="entry name" value="NAD(P)-binding Rossmann-like Domain"/>
    <property type="match status" value="1"/>
</dbReference>
<evidence type="ECO:0000313" key="2">
    <source>
        <dbReference type="EMBL" id="UWZ53404.1"/>
    </source>
</evidence>
<dbReference type="Pfam" id="PF03435">
    <property type="entry name" value="Sacchrp_dh_NADP"/>
    <property type="match status" value="1"/>
</dbReference>
<keyword evidence="3" id="KW-1185">Reference proteome</keyword>
<dbReference type="EMBL" id="CP073767">
    <property type="protein sequence ID" value="UWZ53404.1"/>
    <property type="molecule type" value="Genomic_DNA"/>
</dbReference>
<dbReference type="OrthoDB" id="4369409at2"/>
<dbReference type="InterPro" id="IPR005097">
    <property type="entry name" value="Sacchrp_dh_NADP-bd"/>
</dbReference>
<feature type="domain" description="Saccharopine dehydrogenase NADP binding" evidence="1">
    <location>
        <begin position="5"/>
        <end position="115"/>
    </location>
</feature>